<organism evidence="7 8">
    <name type="scientific">Allacma fusca</name>
    <dbReference type="NCBI Taxonomy" id="39272"/>
    <lineage>
        <taxon>Eukaryota</taxon>
        <taxon>Metazoa</taxon>
        <taxon>Ecdysozoa</taxon>
        <taxon>Arthropoda</taxon>
        <taxon>Hexapoda</taxon>
        <taxon>Collembola</taxon>
        <taxon>Symphypleona</taxon>
        <taxon>Sminthuridae</taxon>
        <taxon>Allacma</taxon>
    </lineage>
</organism>
<accession>A0A8J2LDZ2</accession>
<name>A0A8J2LDZ2_9HEXA</name>
<feature type="region of interest" description="Disordered" evidence="5">
    <location>
        <begin position="435"/>
        <end position="472"/>
    </location>
</feature>
<dbReference type="GO" id="GO:0000978">
    <property type="term" value="F:RNA polymerase II cis-regulatory region sequence-specific DNA binding"/>
    <property type="evidence" value="ECO:0007669"/>
    <property type="project" value="TreeGrafter"/>
</dbReference>
<gene>
    <name evidence="7" type="ORF">AFUS01_LOCUS40167</name>
</gene>
<dbReference type="GO" id="GO:0005524">
    <property type="term" value="F:ATP binding"/>
    <property type="evidence" value="ECO:0007669"/>
    <property type="project" value="InterPro"/>
</dbReference>
<dbReference type="EMBL" id="CAJVCH010555513">
    <property type="protein sequence ID" value="CAG7830359.1"/>
    <property type="molecule type" value="Genomic_DNA"/>
</dbReference>
<keyword evidence="3" id="KW-0804">Transcription</keyword>
<evidence type="ECO:0000259" key="6">
    <source>
        <dbReference type="PROSITE" id="PS51062"/>
    </source>
</evidence>
<feature type="compositionally biased region" description="Low complexity" evidence="5">
    <location>
        <begin position="268"/>
        <end position="277"/>
    </location>
</feature>
<feature type="compositionally biased region" description="Low complexity" evidence="5">
    <location>
        <begin position="296"/>
        <end position="308"/>
    </location>
</feature>
<dbReference type="OrthoDB" id="10029800at2759"/>
<comment type="subcellular location">
    <subcellularLocation>
        <location evidence="1">Nucleus</location>
    </subcellularLocation>
</comment>
<protein>
    <recommendedName>
        <fullName evidence="6">Runt domain-containing protein</fullName>
    </recommendedName>
</protein>
<feature type="compositionally biased region" description="Polar residues" evidence="5">
    <location>
        <begin position="309"/>
        <end position="318"/>
    </location>
</feature>
<dbReference type="PANTHER" id="PTHR11950:SF31">
    <property type="entry name" value="SEGMENTATION PROTEIN RUNT"/>
    <property type="match status" value="1"/>
</dbReference>
<evidence type="ECO:0000256" key="3">
    <source>
        <dbReference type="ARBA" id="ARBA00023163"/>
    </source>
</evidence>
<reference evidence="7" key="1">
    <citation type="submission" date="2021-06" db="EMBL/GenBank/DDBJ databases">
        <authorList>
            <person name="Hodson N. C."/>
            <person name="Mongue J. A."/>
            <person name="Jaron S. K."/>
        </authorList>
    </citation>
    <scope>NUCLEOTIDE SEQUENCE</scope>
</reference>
<keyword evidence="2" id="KW-0805">Transcription regulation</keyword>
<evidence type="ECO:0000256" key="1">
    <source>
        <dbReference type="ARBA" id="ARBA00004123"/>
    </source>
</evidence>
<evidence type="ECO:0000313" key="7">
    <source>
        <dbReference type="EMBL" id="CAG7830359.1"/>
    </source>
</evidence>
<dbReference type="GO" id="GO:0005634">
    <property type="term" value="C:nucleus"/>
    <property type="evidence" value="ECO:0007669"/>
    <property type="project" value="UniProtKB-SubCell"/>
</dbReference>
<comment type="caution">
    <text evidence="7">The sequence shown here is derived from an EMBL/GenBank/DDBJ whole genome shotgun (WGS) entry which is preliminary data.</text>
</comment>
<sequence>MHLASELSFVTDTYHKLATEVMAERALTEMLSDSPGGELVRTGSPNLVCSVLPIHWRSNKTLPVAFKVIALGEILDGTLVTVRAGNDDNYCGELRNATAIMKNQVAKFNDLRFVGRSGRGKSFTLTITVASNPPQVATYNKAIKVTVDGPREPRSKTRQQQQFHFGFGQRGFLGGYTGALDHLNRSADFAMTLSRMPNCQNMSQTFGLTSSSNHWGYASSPYSTYLGSGFTNCALQGAAGSFASTGGLSLPDLGSMTCNSISGGEPYSSSTPASNSSVLTAESQVSPGSDVDPLGASSASAAITSSTTNQHSNGHQITAQHAHHHHHHHRSSAAAAAAAAAVYTSATDFLRDPDQYISGSSGNSNPVNSSSATASASVVANNLSGGNQSNTVNNAAPAAGGGGGMPYLGTFPAAAAASFFYSQLYLNDFDTQAQTHRQNTALQQSPHSQQSHHHSQSQQHHLQQQQQQQMQHLSHNTNVMTNSNQMLLPSSSHQLSHGLSGDHGQRGQRNSGSAVATGSGSGDSLSVWRPY</sequence>
<feature type="compositionally biased region" description="Low complexity" evidence="5">
    <location>
        <begin position="456"/>
        <end position="472"/>
    </location>
</feature>
<dbReference type="FunFam" id="2.60.40.720:FF:000001">
    <property type="entry name" value="Runt-related transcription factor"/>
    <property type="match status" value="1"/>
</dbReference>
<dbReference type="AlphaFoldDB" id="A0A8J2LDZ2"/>
<dbReference type="Pfam" id="PF00853">
    <property type="entry name" value="Runt"/>
    <property type="match status" value="1"/>
</dbReference>
<evidence type="ECO:0000256" key="5">
    <source>
        <dbReference type="SAM" id="MobiDB-lite"/>
    </source>
</evidence>
<feature type="region of interest" description="Disordered" evidence="5">
    <location>
        <begin position="489"/>
        <end position="531"/>
    </location>
</feature>
<evidence type="ECO:0000256" key="2">
    <source>
        <dbReference type="ARBA" id="ARBA00023015"/>
    </source>
</evidence>
<evidence type="ECO:0000313" key="8">
    <source>
        <dbReference type="Proteomes" id="UP000708208"/>
    </source>
</evidence>
<dbReference type="GO" id="GO:0000981">
    <property type="term" value="F:DNA-binding transcription factor activity, RNA polymerase II-specific"/>
    <property type="evidence" value="ECO:0007669"/>
    <property type="project" value="TreeGrafter"/>
</dbReference>
<dbReference type="PANTHER" id="PTHR11950">
    <property type="entry name" value="RUNT RELATED"/>
    <property type="match status" value="1"/>
</dbReference>
<feature type="domain" description="Runt" evidence="6">
    <location>
        <begin position="27"/>
        <end position="155"/>
    </location>
</feature>
<dbReference type="InterPro" id="IPR000040">
    <property type="entry name" value="AML1_Runt"/>
</dbReference>
<keyword evidence="8" id="KW-1185">Reference proteome</keyword>
<keyword evidence="4" id="KW-0539">Nucleus</keyword>
<dbReference type="InterPro" id="IPR013524">
    <property type="entry name" value="Runt_dom"/>
</dbReference>
<dbReference type="GO" id="GO:0001709">
    <property type="term" value="P:cell fate determination"/>
    <property type="evidence" value="ECO:0007669"/>
    <property type="project" value="UniProtKB-ARBA"/>
</dbReference>
<feature type="region of interest" description="Disordered" evidence="5">
    <location>
        <begin position="264"/>
        <end position="335"/>
    </location>
</feature>
<feature type="compositionally biased region" description="Low complexity" evidence="5">
    <location>
        <begin position="511"/>
        <end position="524"/>
    </location>
</feature>
<proteinExistence type="predicted"/>
<dbReference type="Proteomes" id="UP000708208">
    <property type="component" value="Unassembled WGS sequence"/>
</dbReference>
<evidence type="ECO:0000256" key="4">
    <source>
        <dbReference type="ARBA" id="ARBA00023242"/>
    </source>
</evidence>
<feature type="compositionally biased region" description="Polar residues" evidence="5">
    <location>
        <begin position="278"/>
        <end position="287"/>
    </location>
</feature>
<feature type="compositionally biased region" description="Basic residues" evidence="5">
    <location>
        <begin position="321"/>
        <end position="331"/>
    </location>
</feature>
<feature type="compositionally biased region" description="Low complexity" evidence="5">
    <location>
        <begin position="489"/>
        <end position="499"/>
    </location>
</feature>
<dbReference type="PROSITE" id="PS51062">
    <property type="entry name" value="RUNT"/>
    <property type="match status" value="1"/>
</dbReference>